<gene>
    <name evidence="2" type="ORF">CINCED_3A003162</name>
</gene>
<evidence type="ECO:0000313" key="2">
    <source>
        <dbReference type="EMBL" id="VVC46513.1"/>
    </source>
</evidence>
<sequence>MSGCSSDSESVGAVQRNERLLRTIKRMSRKRALVSSDDDDAPRTKRVASPVSEGVSALAGDREKWLGLGRDIRKRKLERMFEDFCRHFGEVRGADGRSVEGERRFGGKLERGEEGAG</sequence>
<dbReference type="AlphaFoldDB" id="A0A5E4NNY0"/>
<feature type="region of interest" description="Disordered" evidence="1">
    <location>
        <begin position="31"/>
        <end position="52"/>
    </location>
</feature>
<dbReference type="EMBL" id="CABPRJ010002595">
    <property type="protein sequence ID" value="VVC46513.1"/>
    <property type="molecule type" value="Genomic_DNA"/>
</dbReference>
<feature type="region of interest" description="Disordered" evidence="1">
    <location>
        <begin position="95"/>
        <end position="117"/>
    </location>
</feature>
<organism evidence="2 3">
    <name type="scientific">Cinara cedri</name>
    <dbReference type="NCBI Taxonomy" id="506608"/>
    <lineage>
        <taxon>Eukaryota</taxon>
        <taxon>Metazoa</taxon>
        <taxon>Ecdysozoa</taxon>
        <taxon>Arthropoda</taxon>
        <taxon>Hexapoda</taxon>
        <taxon>Insecta</taxon>
        <taxon>Pterygota</taxon>
        <taxon>Neoptera</taxon>
        <taxon>Paraneoptera</taxon>
        <taxon>Hemiptera</taxon>
        <taxon>Sternorrhyncha</taxon>
        <taxon>Aphidomorpha</taxon>
        <taxon>Aphidoidea</taxon>
        <taxon>Aphididae</taxon>
        <taxon>Lachninae</taxon>
        <taxon>Cinara</taxon>
    </lineage>
</organism>
<evidence type="ECO:0000313" key="3">
    <source>
        <dbReference type="Proteomes" id="UP000325440"/>
    </source>
</evidence>
<evidence type="ECO:0000256" key="1">
    <source>
        <dbReference type="SAM" id="MobiDB-lite"/>
    </source>
</evidence>
<dbReference type="Proteomes" id="UP000325440">
    <property type="component" value="Unassembled WGS sequence"/>
</dbReference>
<protein>
    <submittedName>
        <fullName evidence="2">Uncharacterized protein</fullName>
    </submittedName>
</protein>
<name>A0A5E4NNY0_9HEMI</name>
<proteinExistence type="predicted"/>
<reference evidence="2 3" key="1">
    <citation type="submission" date="2019-08" db="EMBL/GenBank/DDBJ databases">
        <authorList>
            <person name="Alioto T."/>
            <person name="Alioto T."/>
            <person name="Gomez Garrido J."/>
        </authorList>
    </citation>
    <scope>NUCLEOTIDE SEQUENCE [LARGE SCALE GENOMIC DNA]</scope>
</reference>
<accession>A0A5E4NNY0</accession>
<keyword evidence="3" id="KW-1185">Reference proteome</keyword>